<evidence type="ECO:0000256" key="4">
    <source>
        <dbReference type="ARBA" id="ARBA00022884"/>
    </source>
</evidence>
<accession>A0A1V9YMZ6</accession>
<dbReference type="PRINTS" id="PR01738">
    <property type="entry name" value="RNABINDINGM8"/>
</dbReference>
<dbReference type="Gene3D" id="3.30.70.330">
    <property type="match status" value="1"/>
</dbReference>
<feature type="domain" description="RRM" evidence="8">
    <location>
        <begin position="68"/>
        <end position="146"/>
    </location>
</feature>
<evidence type="ECO:0000256" key="6">
    <source>
        <dbReference type="PROSITE-ProRule" id="PRU00176"/>
    </source>
</evidence>
<dbReference type="GO" id="GO:0006396">
    <property type="term" value="P:RNA processing"/>
    <property type="evidence" value="ECO:0007669"/>
    <property type="project" value="InterPro"/>
</dbReference>
<evidence type="ECO:0000256" key="5">
    <source>
        <dbReference type="ARBA" id="ARBA00023242"/>
    </source>
</evidence>
<name>A0A1V9YMZ6_ACHHY</name>
<gene>
    <name evidence="9" type="ORF">ACHHYP_09529</name>
</gene>
<dbReference type="OrthoDB" id="15688at2759"/>
<dbReference type="Proteomes" id="UP000243579">
    <property type="component" value="Unassembled WGS sequence"/>
</dbReference>
<reference evidence="9 10" key="1">
    <citation type="journal article" date="2014" name="Genome Biol. Evol.">
        <title>The secreted proteins of Achlya hypogyna and Thraustotheca clavata identify the ancestral oomycete secretome and reveal gene acquisitions by horizontal gene transfer.</title>
        <authorList>
            <person name="Misner I."/>
            <person name="Blouin N."/>
            <person name="Leonard G."/>
            <person name="Richards T.A."/>
            <person name="Lane C.E."/>
        </authorList>
    </citation>
    <scope>NUCLEOTIDE SEQUENCE [LARGE SCALE GENOMIC DNA]</scope>
    <source>
        <strain evidence="9 10">ATCC 48635</strain>
    </source>
</reference>
<dbReference type="InterPro" id="IPR000504">
    <property type="entry name" value="RRM_dom"/>
</dbReference>
<dbReference type="EMBL" id="JNBR01001468">
    <property type="protein sequence ID" value="OQR87108.1"/>
    <property type="molecule type" value="Genomic_DNA"/>
</dbReference>
<dbReference type="Pfam" id="PF00076">
    <property type="entry name" value="RRM_1"/>
    <property type="match status" value="1"/>
</dbReference>
<keyword evidence="3" id="KW-0963">Cytoplasm</keyword>
<comment type="subcellular location">
    <subcellularLocation>
        <location evidence="2">Cytoplasm</location>
    </subcellularLocation>
    <subcellularLocation>
        <location evidence="1">Nucleus</location>
    </subcellularLocation>
</comment>
<evidence type="ECO:0000256" key="3">
    <source>
        <dbReference type="ARBA" id="ARBA00022490"/>
    </source>
</evidence>
<dbReference type="GO" id="GO:0003729">
    <property type="term" value="F:mRNA binding"/>
    <property type="evidence" value="ECO:0007669"/>
    <property type="project" value="InterPro"/>
</dbReference>
<dbReference type="SMART" id="SM00360">
    <property type="entry name" value="RRM"/>
    <property type="match status" value="1"/>
</dbReference>
<evidence type="ECO:0000313" key="10">
    <source>
        <dbReference type="Proteomes" id="UP000243579"/>
    </source>
</evidence>
<evidence type="ECO:0000259" key="8">
    <source>
        <dbReference type="PROSITE" id="PS50102"/>
    </source>
</evidence>
<dbReference type="InterPro" id="IPR008111">
    <property type="entry name" value="RNA-bd_8"/>
</dbReference>
<keyword evidence="5" id="KW-0539">Nucleus</keyword>
<dbReference type="PROSITE" id="PS50102">
    <property type="entry name" value="RRM"/>
    <property type="match status" value="1"/>
</dbReference>
<dbReference type="GO" id="GO:0005737">
    <property type="term" value="C:cytoplasm"/>
    <property type="evidence" value="ECO:0007669"/>
    <property type="project" value="UniProtKB-SubCell"/>
</dbReference>
<dbReference type="AlphaFoldDB" id="A0A1V9YMZ6"/>
<dbReference type="InterPro" id="IPR033744">
    <property type="entry name" value="RRM_RBM8"/>
</dbReference>
<dbReference type="SUPFAM" id="SSF54928">
    <property type="entry name" value="RNA-binding domain, RBD"/>
    <property type="match status" value="1"/>
</dbReference>
<dbReference type="CDD" id="cd12324">
    <property type="entry name" value="RRM_RBM8"/>
    <property type="match status" value="1"/>
</dbReference>
<dbReference type="GO" id="GO:0005634">
    <property type="term" value="C:nucleus"/>
    <property type="evidence" value="ECO:0007669"/>
    <property type="project" value="UniProtKB-SubCell"/>
</dbReference>
<evidence type="ECO:0000256" key="2">
    <source>
        <dbReference type="ARBA" id="ARBA00004496"/>
    </source>
</evidence>
<sequence>MADEVDYDSDSMGVEEAPQTKRGETTRVFKGRGSRLKGMTSDREFQRLTTGGSESKGKVLGEKSVEGYVLFVSNVHEEAQEEDLLDAFQDIADVANIHLNLDRRTGFVKGYALLEFKTAEDATQVIKEMNNKELMGQEIKVDWAFVKEQSERRQVASANRSRRQ</sequence>
<keyword evidence="4 6" id="KW-0694">RNA-binding</keyword>
<dbReference type="STRING" id="1202772.A0A1V9YMZ6"/>
<dbReference type="InterPro" id="IPR035979">
    <property type="entry name" value="RBD_domain_sf"/>
</dbReference>
<dbReference type="PANTHER" id="PTHR45894">
    <property type="entry name" value="RNA-BINDING PROTEIN 8A"/>
    <property type="match status" value="1"/>
</dbReference>
<feature type="region of interest" description="Disordered" evidence="7">
    <location>
        <begin position="1"/>
        <end position="26"/>
    </location>
</feature>
<dbReference type="InterPro" id="IPR012677">
    <property type="entry name" value="Nucleotide-bd_a/b_plait_sf"/>
</dbReference>
<comment type="caution">
    <text evidence="9">The sequence shown here is derived from an EMBL/GenBank/DDBJ whole genome shotgun (WGS) entry which is preliminary data.</text>
</comment>
<evidence type="ECO:0000256" key="1">
    <source>
        <dbReference type="ARBA" id="ARBA00004123"/>
    </source>
</evidence>
<proteinExistence type="predicted"/>
<organism evidence="9 10">
    <name type="scientific">Achlya hypogyna</name>
    <name type="common">Oomycete</name>
    <name type="synonym">Protoachlya hypogyna</name>
    <dbReference type="NCBI Taxonomy" id="1202772"/>
    <lineage>
        <taxon>Eukaryota</taxon>
        <taxon>Sar</taxon>
        <taxon>Stramenopiles</taxon>
        <taxon>Oomycota</taxon>
        <taxon>Saprolegniomycetes</taxon>
        <taxon>Saprolegniales</taxon>
        <taxon>Achlyaceae</taxon>
        <taxon>Achlya</taxon>
    </lineage>
</organism>
<evidence type="ECO:0000313" key="9">
    <source>
        <dbReference type="EMBL" id="OQR87108.1"/>
    </source>
</evidence>
<keyword evidence="10" id="KW-1185">Reference proteome</keyword>
<evidence type="ECO:0000256" key="7">
    <source>
        <dbReference type="SAM" id="MobiDB-lite"/>
    </source>
</evidence>
<protein>
    <submittedName>
        <fullName evidence="9">RNA binding protein</fullName>
    </submittedName>
</protein>